<dbReference type="RefSeq" id="WP_232592547.1">
    <property type="nucleotide sequence ID" value="NZ_BSPD01000085.1"/>
</dbReference>
<name>A0AA37T8Q9_9GAMM</name>
<evidence type="ECO:0000313" key="4">
    <source>
        <dbReference type="Proteomes" id="UP001156870"/>
    </source>
</evidence>
<protein>
    <submittedName>
        <fullName evidence="3">Uncharacterized protein</fullName>
    </submittedName>
</protein>
<keyword evidence="4" id="KW-1185">Reference proteome</keyword>
<sequence>MSKSQRITTTMIGLMLTAIITSTLTAVMSGMYSRDSGHFTQSRLHTSTNHSSVNQPPKPTREAVKKDKPVRQLSPPRDSYPNITLSLQGFSIRAF</sequence>
<keyword evidence="2" id="KW-0812">Transmembrane</keyword>
<accession>A0AA37T8Q9</accession>
<evidence type="ECO:0000313" key="3">
    <source>
        <dbReference type="EMBL" id="GLS27624.1"/>
    </source>
</evidence>
<organism evidence="3 4">
    <name type="scientific">Marinibactrum halimedae</name>
    <dbReference type="NCBI Taxonomy" id="1444977"/>
    <lineage>
        <taxon>Bacteria</taxon>
        <taxon>Pseudomonadati</taxon>
        <taxon>Pseudomonadota</taxon>
        <taxon>Gammaproteobacteria</taxon>
        <taxon>Cellvibrionales</taxon>
        <taxon>Cellvibrionaceae</taxon>
        <taxon>Marinibactrum</taxon>
    </lineage>
</organism>
<feature type="compositionally biased region" description="Basic and acidic residues" evidence="1">
    <location>
        <begin position="59"/>
        <end position="70"/>
    </location>
</feature>
<dbReference type="AlphaFoldDB" id="A0AA37T8Q9"/>
<keyword evidence="2" id="KW-0472">Membrane</keyword>
<comment type="caution">
    <text evidence="3">The sequence shown here is derived from an EMBL/GenBank/DDBJ whole genome shotgun (WGS) entry which is preliminary data.</text>
</comment>
<dbReference type="EMBL" id="BSPD01000085">
    <property type="protein sequence ID" value="GLS27624.1"/>
    <property type="molecule type" value="Genomic_DNA"/>
</dbReference>
<reference evidence="3 4" key="1">
    <citation type="journal article" date="2014" name="Int. J. Syst. Evol. Microbiol.">
        <title>Complete genome sequence of Corynebacterium casei LMG S-19264T (=DSM 44701T), isolated from a smear-ripened cheese.</title>
        <authorList>
            <consortium name="US DOE Joint Genome Institute (JGI-PGF)"/>
            <person name="Walter F."/>
            <person name="Albersmeier A."/>
            <person name="Kalinowski J."/>
            <person name="Ruckert C."/>
        </authorList>
    </citation>
    <scope>NUCLEOTIDE SEQUENCE [LARGE SCALE GENOMIC DNA]</scope>
    <source>
        <strain evidence="3 4">NBRC 110095</strain>
    </source>
</reference>
<evidence type="ECO:0000256" key="1">
    <source>
        <dbReference type="SAM" id="MobiDB-lite"/>
    </source>
</evidence>
<feature type="compositionally biased region" description="Polar residues" evidence="1">
    <location>
        <begin position="38"/>
        <end position="55"/>
    </location>
</feature>
<dbReference type="Proteomes" id="UP001156870">
    <property type="component" value="Unassembled WGS sequence"/>
</dbReference>
<feature type="transmembrane region" description="Helical" evidence="2">
    <location>
        <begin position="12"/>
        <end position="32"/>
    </location>
</feature>
<gene>
    <name evidence="3" type="ORF">GCM10007877_33430</name>
</gene>
<feature type="region of interest" description="Disordered" evidence="1">
    <location>
        <begin position="35"/>
        <end position="81"/>
    </location>
</feature>
<evidence type="ECO:0000256" key="2">
    <source>
        <dbReference type="SAM" id="Phobius"/>
    </source>
</evidence>
<keyword evidence="2" id="KW-1133">Transmembrane helix</keyword>
<proteinExistence type="predicted"/>